<feature type="non-terminal residue" evidence="3">
    <location>
        <position position="116"/>
    </location>
</feature>
<evidence type="ECO:0000256" key="2">
    <source>
        <dbReference type="ARBA" id="ARBA00023033"/>
    </source>
</evidence>
<dbReference type="AlphaFoldDB" id="A0A087UBX1"/>
<gene>
    <name evidence="3" type="ORF">X975_18448</name>
</gene>
<dbReference type="Proteomes" id="UP000054359">
    <property type="component" value="Unassembled WGS sequence"/>
</dbReference>
<name>A0A087UBX1_STEMI</name>
<evidence type="ECO:0000256" key="1">
    <source>
        <dbReference type="ARBA" id="ARBA00010617"/>
    </source>
</evidence>
<dbReference type="SUPFAM" id="SSF48264">
    <property type="entry name" value="Cytochrome P450"/>
    <property type="match status" value="1"/>
</dbReference>
<dbReference type="Pfam" id="PF00067">
    <property type="entry name" value="p450"/>
    <property type="match status" value="1"/>
</dbReference>
<dbReference type="STRING" id="407821.A0A087UBX1"/>
<keyword evidence="2" id="KW-0503">Monooxygenase</keyword>
<dbReference type="InterPro" id="IPR001128">
    <property type="entry name" value="Cyt_P450"/>
</dbReference>
<proteinExistence type="inferred from homology"/>
<keyword evidence="2" id="KW-0560">Oxidoreductase</keyword>
<dbReference type="GO" id="GO:0020037">
    <property type="term" value="F:heme binding"/>
    <property type="evidence" value="ECO:0007669"/>
    <property type="project" value="InterPro"/>
</dbReference>
<evidence type="ECO:0000313" key="3">
    <source>
        <dbReference type="EMBL" id="KFM74860.1"/>
    </source>
</evidence>
<keyword evidence="4" id="KW-1185">Reference proteome</keyword>
<dbReference type="GO" id="GO:0004497">
    <property type="term" value="F:monooxygenase activity"/>
    <property type="evidence" value="ECO:0007669"/>
    <property type="project" value="UniProtKB-KW"/>
</dbReference>
<protein>
    <submittedName>
        <fullName evidence="3">Uncharacterized protein</fullName>
    </submittedName>
</protein>
<accession>A0A087UBX1</accession>
<dbReference type="InterPro" id="IPR036396">
    <property type="entry name" value="Cyt_P450_sf"/>
</dbReference>
<organism evidence="3 4">
    <name type="scientific">Stegodyphus mimosarum</name>
    <name type="common">African social velvet spider</name>
    <dbReference type="NCBI Taxonomy" id="407821"/>
    <lineage>
        <taxon>Eukaryota</taxon>
        <taxon>Metazoa</taxon>
        <taxon>Ecdysozoa</taxon>
        <taxon>Arthropoda</taxon>
        <taxon>Chelicerata</taxon>
        <taxon>Arachnida</taxon>
        <taxon>Araneae</taxon>
        <taxon>Araneomorphae</taxon>
        <taxon>Entelegynae</taxon>
        <taxon>Eresoidea</taxon>
        <taxon>Eresidae</taxon>
        <taxon>Stegodyphus</taxon>
    </lineage>
</organism>
<dbReference type="Gene3D" id="1.10.630.10">
    <property type="entry name" value="Cytochrome P450"/>
    <property type="match status" value="1"/>
</dbReference>
<sequence>MVLLRLLRNSGSNKHENISCVFNEMKKWSSTLTDTDTTSIKPFNSIPGPRRLPVIGHLHLFTKFGPYSFDKLYVAYEDLYKSYGPIVRLDLGKSMVLLFNPADIQKLLEMDVKYPR</sequence>
<reference evidence="3 4" key="1">
    <citation type="submission" date="2013-11" db="EMBL/GenBank/DDBJ databases">
        <title>Genome sequencing of Stegodyphus mimosarum.</title>
        <authorList>
            <person name="Bechsgaard J."/>
        </authorList>
    </citation>
    <scope>NUCLEOTIDE SEQUENCE [LARGE SCALE GENOMIC DNA]</scope>
</reference>
<evidence type="ECO:0000313" key="4">
    <source>
        <dbReference type="Proteomes" id="UP000054359"/>
    </source>
</evidence>
<dbReference type="OrthoDB" id="3945418at2759"/>
<dbReference type="GO" id="GO:0016705">
    <property type="term" value="F:oxidoreductase activity, acting on paired donors, with incorporation or reduction of molecular oxygen"/>
    <property type="evidence" value="ECO:0007669"/>
    <property type="project" value="InterPro"/>
</dbReference>
<dbReference type="GO" id="GO:0005506">
    <property type="term" value="F:iron ion binding"/>
    <property type="evidence" value="ECO:0007669"/>
    <property type="project" value="InterPro"/>
</dbReference>
<comment type="similarity">
    <text evidence="1">Belongs to the cytochrome P450 family.</text>
</comment>
<dbReference type="EMBL" id="KK119137">
    <property type="protein sequence ID" value="KFM74860.1"/>
    <property type="molecule type" value="Genomic_DNA"/>
</dbReference>